<feature type="region of interest" description="Disordered" evidence="1">
    <location>
        <begin position="130"/>
        <end position="151"/>
    </location>
</feature>
<name>A0A0A9YXK6_LYGHE</name>
<dbReference type="GO" id="GO:0003746">
    <property type="term" value="F:translation elongation factor activity"/>
    <property type="evidence" value="ECO:0007669"/>
    <property type="project" value="UniProtKB-KW"/>
</dbReference>
<dbReference type="EMBL" id="GBHO01007771">
    <property type="protein sequence ID" value="JAG35833.1"/>
    <property type="molecule type" value="Transcribed_RNA"/>
</dbReference>
<feature type="signal peptide" evidence="2">
    <location>
        <begin position="1"/>
        <end position="21"/>
    </location>
</feature>
<dbReference type="EMBL" id="GBRD01007673">
    <property type="protein sequence ID" value="JAG58148.1"/>
    <property type="molecule type" value="Transcribed_RNA"/>
</dbReference>
<feature type="region of interest" description="Disordered" evidence="1">
    <location>
        <begin position="25"/>
        <end position="57"/>
    </location>
</feature>
<accession>A0A0A9YXK6</accession>
<feature type="chain" id="PRO_5015034056" evidence="2">
    <location>
        <begin position="22"/>
        <end position="314"/>
    </location>
</feature>
<evidence type="ECO:0000313" key="4">
    <source>
        <dbReference type="EMBL" id="JAG58148.1"/>
    </source>
</evidence>
<keyword evidence="2" id="KW-0732">Signal</keyword>
<reference evidence="4" key="3">
    <citation type="submission" date="2014-09" db="EMBL/GenBank/DDBJ databases">
        <authorList>
            <person name="Magalhaes I.L.F."/>
            <person name="Oliveira U."/>
            <person name="Santos F.R."/>
            <person name="Vidigal T.H.D.A."/>
            <person name="Brescovit A.D."/>
            <person name="Santos A.J."/>
        </authorList>
    </citation>
    <scope>NUCLEOTIDE SEQUENCE</scope>
</reference>
<dbReference type="AlphaFoldDB" id="A0A0A9YXK6"/>
<reference evidence="3" key="1">
    <citation type="journal article" date="2014" name="PLoS ONE">
        <title>Transcriptome-Based Identification of ABC Transporters in the Western Tarnished Plant Bug Lygus hesperus.</title>
        <authorList>
            <person name="Hull J.J."/>
            <person name="Chaney K."/>
            <person name="Geib S.M."/>
            <person name="Fabrick J.A."/>
            <person name="Brent C.S."/>
            <person name="Walsh D."/>
            <person name="Lavine L.C."/>
        </authorList>
    </citation>
    <scope>NUCLEOTIDE SEQUENCE</scope>
</reference>
<keyword evidence="3" id="KW-0648">Protein biosynthesis</keyword>
<gene>
    <name evidence="3" type="primary">tuf_6</name>
    <name evidence="3" type="ORF">CM83_39991</name>
</gene>
<protein>
    <submittedName>
        <fullName evidence="3">Elongation factor 1-alpha</fullName>
    </submittedName>
</protein>
<organism evidence="3">
    <name type="scientific">Lygus hesperus</name>
    <name type="common">Western plant bug</name>
    <dbReference type="NCBI Taxonomy" id="30085"/>
    <lineage>
        <taxon>Eukaryota</taxon>
        <taxon>Metazoa</taxon>
        <taxon>Ecdysozoa</taxon>
        <taxon>Arthropoda</taxon>
        <taxon>Hexapoda</taxon>
        <taxon>Insecta</taxon>
        <taxon>Pterygota</taxon>
        <taxon>Neoptera</taxon>
        <taxon>Paraneoptera</taxon>
        <taxon>Hemiptera</taxon>
        <taxon>Heteroptera</taxon>
        <taxon>Panheteroptera</taxon>
        <taxon>Cimicomorpha</taxon>
        <taxon>Miridae</taxon>
        <taxon>Mirini</taxon>
        <taxon>Lygus</taxon>
    </lineage>
</organism>
<evidence type="ECO:0000256" key="1">
    <source>
        <dbReference type="SAM" id="MobiDB-lite"/>
    </source>
</evidence>
<keyword evidence="3" id="KW-0251">Elongation factor</keyword>
<feature type="compositionally biased region" description="Basic and acidic residues" evidence="1">
    <location>
        <begin position="35"/>
        <end position="56"/>
    </location>
</feature>
<evidence type="ECO:0000256" key="2">
    <source>
        <dbReference type="SAM" id="SignalP"/>
    </source>
</evidence>
<sequence>MILVHTLFVLSVIAGFGSVVAADTSTVKEAPTEPPKPEPPKDAPKPEVEKKVEANDGARTVAAKMLKEGVETSGDKIISDESLNTAVDKIVDIIHSERSVNPKAEALPLSLGEKFDFLLLKIPKIGVAKKEEEPKKAKEEEKTGARGLSDGTNPCNNCNNNCPCLQQNAPTFQPPTEPASMNSFNPTLDYVDPNCPQAQQQALQQQQLLQQQQQQYAAQLMQAYRASLGLNDYDQGSRALDGMGNVYAQPTYTQTVPNNDYYGYPNNYYNNRLPYFPGSLDAYGTPYPLIASLYPEAQHGYSNNNIMPYGYHKH</sequence>
<proteinExistence type="predicted"/>
<reference evidence="3" key="2">
    <citation type="submission" date="2014-07" db="EMBL/GenBank/DDBJ databases">
        <authorList>
            <person name="Hull J."/>
        </authorList>
    </citation>
    <scope>NUCLEOTIDE SEQUENCE</scope>
</reference>
<evidence type="ECO:0000313" key="3">
    <source>
        <dbReference type="EMBL" id="JAG35833.1"/>
    </source>
</evidence>
<feature type="compositionally biased region" description="Basic and acidic residues" evidence="1">
    <location>
        <begin position="130"/>
        <end position="144"/>
    </location>
</feature>